<protein>
    <submittedName>
        <fullName evidence="2">Uncharacterized protein</fullName>
    </submittedName>
</protein>
<accession>A0A5B7KBZ7</accession>
<comment type="caution">
    <text evidence="2">The sequence shown here is derived from an EMBL/GenBank/DDBJ whole genome shotgun (WGS) entry which is preliminary data.</text>
</comment>
<evidence type="ECO:0000313" key="2">
    <source>
        <dbReference type="EMBL" id="MPD06411.1"/>
    </source>
</evidence>
<dbReference type="EMBL" id="VSRR010151089">
    <property type="protein sequence ID" value="MPD06411.1"/>
    <property type="molecule type" value="Genomic_DNA"/>
</dbReference>
<organism evidence="2 3">
    <name type="scientific">Portunus trituberculatus</name>
    <name type="common">Swimming crab</name>
    <name type="synonym">Neptunus trituberculatus</name>
    <dbReference type="NCBI Taxonomy" id="210409"/>
    <lineage>
        <taxon>Eukaryota</taxon>
        <taxon>Metazoa</taxon>
        <taxon>Ecdysozoa</taxon>
        <taxon>Arthropoda</taxon>
        <taxon>Crustacea</taxon>
        <taxon>Multicrustacea</taxon>
        <taxon>Malacostraca</taxon>
        <taxon>Eumalacostraca</taxon>
        <taxon>Eucarida</taxon>
        <taxon>Decapoda</taxon>
        <taxon>Pleocyemata</taxon>
        <taxon>Brachyura</taxon>
        <taxon>Eubrachyura</taxon>
        <taxon>Portunoidea</taxon>
        <taxon>Portunidae</taxon>
        <taxon>Portuninae</taxon>
        <taxon>Portunus</taxon>
    </lineage>
</organism>
<reference evidence="2 3" key="1">
    <citation type="submission" date="2019-05" db="EMBL/GenBank/DDBJ databases">
        <title>Another draft genome of Portunus trituberculatus and its Hox gene families provides insights of decapod evolution.</title>
        <authorList>
            <person name="Jeong J.-H."/>
            <person name="Song I."/>
            <person name="Kim S."/>
            <person name="Choi T."/>
            <person name="Kim D."/>
            <person name="Ryu S."/>
            <person name="Kim W."/>
        </authorList>
    </citation>
    <scope>NUCLEOTIDE SEQUENCE [LARGE SCALE GENOMIC DNA]</scope>
    <source>
        <tissue evidence="2">Muscle</tissue>
    </source>
</reference>
<dbReference type="AlphaFoldDB" id="A0A5B7KBZ7"/>
<evidence type="ECO:0000313" key="3">
    <source>
        <dbReference type="Proteomes" id="UP000324222"/>
    </source>
</evidence>
<dbReference type="Proteomes" id="UP000324222">
    <property type="component" value="Unassembled WGS sequence"/>
</dbReference>
<feature type="compositionally biased region" description="Low complexity" evidence="1">
    <location>
        <begin position="1"/>
        <end position="12"/>
    </location>
</feature>
<sequence length="86" mass="9635">MNNTTNNEEAATSLPQMDPGPGAGRQAVFINEDLTSSKAKLLWQARQAKRDSKINDCWSTNGNVLIKDKHNRVHHIKVLPDFESAY</sequence>
<keyword evidence="3" id="KW-1185">Reference proteome</keyword>
<feature type="region of interest" description="Disordered" evidence="1">
    <location>
        <begin position="1"/>
        <end position="25"/>
    </location>
</feature>
<proteinExistence type="predicted"/>
<name>A0A5B7KBZ7_PORTR</name>
<evidence type="ECO:0000256" key="1">
    <source>
        <dbReference type="SAM" id="MobiDB-lite"/>
    </source>
</evidence>
<gene>
    <name evidence="2" type="ORF">E2C01_102225</name>
</gene>